<dbReference type="Pfam" id="PF06202">
    <property type="entry name" value="GDE_C"/>
    <property type="match status" value="1"/>
</dbReference>
<dbReference type="PANTHER" id="PTHR10569">
    <property type="entry name" value="GLYCOGEN DEBRANCHING ENZYME"/>
    <property type="match status" value="1"/>
</dbReference>
<dbReference type="InterPro" id="IPR012341">
    <property type="entry name" value="6hp_glycosidase-like_sf"/>
</dbReference>
<dbReference type="InterPro" id="IPR024742">
    <property type="entry name" value="Glycogen_debranch_N"/>
</dbReference>
<dbReference type="Pfam" id="PF12439">
    <property type="entry name" value="GDE_N"/>
    <property type="match status" value="1"/>
</dbReference>
<dbReference type="PANTHER" id="PTHR10569:SF2">
    <property type="entry name" value="GLYCOGEN DEBRANCHING ENZYME"/>
    <property type="match status" value="1"/>
</dbReference>
<gene>
    <name evidence="3" type="ORF">ISF26_09080</name>
</gene>
<name>A0ABY3PRI9_9CYAN</name>
<dbReference type="InterPro" id="IPR008928">
    <property type="entry name" value="6-hairpin_glycosidase_sf"/>
</dbReference>
<evidence type="ECO:0000259" key="1">
    <source>
        <dbReference type="Pfam" id="PF06202"/>
    </source>
</evidence>
<reference evidence="3 4" key="1">
    <citation type="journal article" date="2021" name="Genome Biol. Evol.">
        <title>Complete Genome Sequencing of a Novel Gloeobacter Species from a Waterfall Cave in Mexico.</title>
        <authorList>
            <person name="Saw J.H."/>
            <person name="Cardona T."/>
            <person name="Montejano G."/>
        </authorList>
    </citation>
    <scope>NUCLEOTIDE SEQUENCE [LARGE SCALE GENOMIC DNA]</scope>
    <source>
        <strain evidence="3">MG652769</strain>
    </source>
</reference>
<evidence type="ECO:0000313" key="3">
    <source>
        <dbReference type="EMBL" id="UFP96343.1"/>
    </source>
</evidence>
<dbReference type="RefSeq" id="WP_230843588.1">
    <property type="nucleotide sequence ID" value="NZ_CP063845.1"/>
</dbReference>
<dbReference type="SUPFAM" id="SSF48208">
    <property type="entry name" value="Six-hairpin glycosidases"/>
    <property type="match status" value="1"/>
</dbReference>
<dbReference type="EMBL" id="CP063845">
    <property type="protein sequence ID" value="UFP96343.1"/>
    <property type="molecule type" value="Genomic_DNA"/>
</dbReference>
<dbReference type="InterPro" id="IPR010401">
    <property type="entry name" value="AGL/Gdb1"/>
</dbReference>
<dbReference type="InterPro" id="IPR006451">
    <property type="entry name" value="Glycogen_debranch_arc"/>
</dbReference>
<dbReference type="PROSITE" id="PS51257">
    <property type="entry name" value="PROKAR_LIPOPROTEIN"/>
    <property type="match status" value="1"/>
</dbReference>
<feature type="domain" description="Glycogen debranching enzyme bacterial and archaeal type N-terminal" evidence="2">
    <location>
        <begin position="19"/>
        <end position="237"/>
    </location>
</feature>
<accession>A0ABY3PRI9</accession>
<evidence type="ECO:0000313" key="4">
    <source>
        <dbReference type="Proteomes" id="UP001054846"/>
    </source>
</evidence>
<feature type="domain" description="Glycogen debranching enzyme C-terminal" evidence="1">
    <location>
        <begin position="288"/>
        <end position="653"/>
    </location>
</feature>
<evidence type="ECO:0000259" key="2">
    <source>
        <dbReference type="Pfam" id="PF12439"/>
    </source>
</evidence>
<dbReference type="NCBIfam" id="TIGR01561">
    <property type="entry name" value="gde_arch"/>
    <property type="match status" value="1"/>
</dbReference>
<dbReference type="Gene3D" id="1.50.10.10">
    <property type="match status" value="1"/>
</dbReference>
<organism evidence="3 4">
    <name type="scientific">Gloeobacter morelensis MG652769</name>
    <dbReference type="NCBI Taxonomy" id="2781736"/>
    <lineage>
        <taxon>Bacteria</taxon>
        <taxon>Bacillati</taxon>
        <taxon>Cyanobacteriota</taxon>
        <taxon>Cyanophyceae</taxon>
        <taxon>Gloeobacterales</taxon>
        <taxon>Gloeobacteraceae</taxon>
        <taxon>Gloeobacter</taxon>
        <taxon>Gloeobacter morelensis</taxon>
    </lineage>
</organism>
<dbReference type="Proteomes" id="UP001054846">
    <property type="component" value="Chromosome"/>
</dbReference>
<proteinExistence type="predicted"/>
<dbReference type="InterPro" id="IPR032790">
    <property type="entry name" value="GDE_C"/>
</dbReference>
<protein>
    <submittedName>
        <fullName evidence="3">Glycogen debranching enzyme family protein</fullName>
    </submittedName>
</protein>
<sequence length="660" mass="72631">MDMAFGREVCCDLPSAQKREWLVTNGLGSYACGTVAGLLTRGYHGLLVTALKPPLGQTLQVAKLDETAQYDGRSYPLFANRWIDGVNPEGQVHIEHFGLDGAVPHWRFACADALVAKQIWMQPGANTTYVRYRLLRATQPLTLSLKVLVNYRNHHGRTRAGNWQMDIESVPDGIRVMAFDGAAPFWVRAAGAVFTTSHLWYRQFFLTAEHERGLEPLDDHLCAATVECTLQPGQELTVVASAEPKVNLDGSHGLARRVAYEQNLLDAWKSADPAGGTDPGWVARLVLAADQFIVERPLPGTAPGKTVIAGYPWFSDWGRDTMISLSGLTLVTGRPQVAGAILRTFAPFVSRGMLPNRFPDDGSPLGEGDYNTVDATLWYFEAIRAYTQATGDGRLLGDLFTILAEIVDWYSRGTRFHICQDPHDGLLYAGEAGVQLTWMDAKVGDWVVTPRIGKPIEVNALWYHALCTMADFAHQLGRSASEYEAMAKRTRRGFERFWNPAVGYCFDVLEGPGGDDPALRPNQLLAVSLSNSPLDNERQRALVDVCARTLLAGCGLRSLAPGSLFYQGRYGGDQKSRDGAYHQGTAWGWLLGVFVQAHLRAYGDRAQARGFLEPIADHLRDAGLGTVSEIFDGEAPMIPKGCIAQAWSVAEILCAWRYSR</sequence>
<keyword evidence="4" id="KW-1185">Reference proteome</keyword>